<evidence type="ECO:0000256" key="5">
    <source>
        <dbReference type="SAM" id="MobiDB-lite"/>
    </source>
</evidence>
<organism evidence="7 8">
    <name type="scientific">Verrucomicrobia subdivision 6 bacterium BACL9 MAG-120507-bin52</name>
    <dbReference type="NCBI Taxonomy" id="1655590"/>
    <lineage>
        <taxon>Bacteria</taxon>
        <taxon>Pseudomonadati</taxon>
        <taxon>Verrucomicrobiota</taxon>
        <taxon>Verrucomicrobiia</taxon>
        <taxon>Verrucomicrobiales</taxon>
        <taxon>Verrucomicrobia subdivision 6</taxon>
    </lineage>
</organism>
<dbReference type="EMBL" id="LIBO01000219">
    <property type="protein sequence ID" value="KRO61745.1"/>
    <property type="molecule type" value="Genomic_DNA"/>
</dbReference>
<feature type="region of interest" description="Disordered" evidence="5">
    <location>
        <begin position="721"/>
        <end position="740"/>
    </location>
</feature>
<keyword evidence="2" id="KW-0732">Signal</keyword>
<comment type="caution">
    <text evidence="7">The sequence shown here is derived from an EMBL/GenBank/DDBJ whole genome shotgun (WGS) entry which is preliminary data.</text>
</comment>
<dbReference type="AlphaFoldDB" id="A0A0R2RHC6"/>
<evidence type="ECO:0000256" key="3">
    <source>
        <dbReference type="ARBA" id="ARBA00023136"/>
    </source>
</evidence>
<reference evidence="7 8" key="1">
    <citation type="submission" date="2015-10" db="EMBL/GenBank/DDBJ databases">
        <title>Metagenome-Assembled Genomes uncover a global brackish microbiome.</title>
        <authorList>
            <person name="Hugerth L.W."/>
            <person name="Larsson J."/>
            <person name="Alneberg J."/>
            <person name="Lindh M.V."/>
            <person name="Legrand C."/>
            <person name="Pinhassi J."/>
            <person name="Andersson A.F."/>
        </authorList>
    </citation>
    <scope>NUCLEOTIDE SEQUENCE [LARGE SCALE GENOMIC DNA]</scope>
    <source>
        <strain evidence="7">BACL18 MAG-120507-bin52</strain>
    </source>
</reference>
<keyword evidence="3" id="KW-0472">Membrane</keyword>
<evidence type="ECO:0000313" key="7">
    <source>
        <dbReference type="EMBL" id="KRO61745.1"/>
    </source>
</evidence>
<dbReference type="Gene3D" id="1.25.40.10">
    <property type="entry name" value="Tetratricopeptide repeat domain"/>
    <property type="match status" value="1"/>
</dbReference>
<protein>
    <recommendedName>
        <fullName evidence="6">Type II/III secretion system secretin-like domain-containing protein</fullName>
    </recommendedName>
</protein>
<dbReference type="GO" id="GO:0015627">
    <property type="term" value="C:type II protein secretion system complex"/>
    <property type="evidence" value="ECO:0007669"/>
    <property type="project" value="TreeGrafter"/>
</dbReference>
<evidence type="ECO:0000256" key="4">
    <source>
        <dbReference type="RuleBase" id="RU004003"/>
    </source>
</evidence>
<sequence>MAIDVQRTLAKLQAALAEAAAQKNHWPEARQRALSALQYDPKNEKALAQLQQSDEVLRRGTVGNQDVNPALTTTFFDRLNIIRSGLEEAQALRETGQLEKAEQRYEDVLDSDPFNQTATEGIKKIYEERALVAEKARDLANLERRREVREAWNNIYPKNNQSTGGIEIAGALTASPSYQLEQKMQKTVIPQVDFTEADLETIRRALISLSRTYDAEAGKGGINFVVSTDVENPQPVTLRLRQTTLAEVVRYIAQIAGVKARITDIGVTFGPLVEKRPELNSQTFTVSPSFFKGGGDKDDAAAGGALRGAAPAAGGAGAGTATGQSEQKKLADLGVQFPVGAYAVYNQKTSQLKVVNNQEMLDMIGQLISAAEEQTLLIQVGIRLVEINQSDLDSITVNSALGGSGINLLSPIPVGLSTITGSGTTTKTNGSGIGGGTPQASNQRGVNAQLNQIQGVGLLPNNTLQSFLQSGVLAGTNQTSSYSLNTMDLGGTILNGMQFRTLITAVSQKNSANVLANPSIILKRGQKGVIDVTQEFRYVKEYSDPQSSIRTLVPAGGGVVNTGIPGPETVIGSFPSQISDPVPIGVKMGVKPDVTGDNTRVLLELEPSFVDFEGFINYGTQIFSAFAASTYGAQVLILTNIINQPVFIRRDLTLPAVEVSDGYTLLLGGLLREDIQKIDEKVPIIGDIPIFGRAFQGKTEQAVKKNTLIFVTPRILDVSGQPLNPTAGSPTTTASTSGPP</sequence>
<name>A0A0R2RHC6_9BACT</name>
<evidence type="ECO:0000256" key="1">
    <source>
        <dbReference type="ARBA" id="ARBA00004370"/>
    </source>
</evidence>
<evidence type="ECO:0000256" key="2">
    <source>
        <dbReference type="ARBA" id="ARBA00022729"/>
    </source>
</evidence>
<dbReference type="PANTHER" id="PTHR30332">
    <property type="entry name" value="PROBABLE GENERAL SECRETION PATHWAY PROTEIN D"/>
    <property type="match status" value="1"/>
</dbReference>
<evidence type="ECO:0000313" key="8">
    <source>
        <dbReference type="Proteomes" id="UP000051269"/>
    </source>
</evidence>
<dbReference type="GO" id="GO:0016020">
    <property type="term" value="C:membrane"/>
    <property type="evidence" value="ECO:0007669"/>
    <property type="project" value="UniProtKB-SubCell"/>
</dbReference>
<dbReference type="Pfam" id="PF00263">
    <property type="entry name" value="Secretin"/>
    <property type="match status" value="1"/>
</dbReference>
<dbReference type="Proteomes" id="UP000051269">
    <property type="component" value="Unassembled WGS sequence"/>
</dbReference>
<feature type="compositionally biased region" description="Low complexity" evidence="5">
    <location>
        <begin position="725"/>
        <end position="740"/>
    </location>
</feature>
<accession>A0A0R2RHC6</accession>
<feature type="domain" description="Type II/III secretion system secretin-like" evidence="6">
    <location>
        <begin position="505"/>
        <end position="716"/>
    </location>
</feature>
<dbReference type="InterPro" id="IPR050810">
    <property type="entry name" value="Bact_Secretion_Sys_Channel"/>
</dbReference>
<dbReference type="InterPro" id="IPR004846">
    <property type="entry name" value="T2SS/T3SS_dom"/>
</dbReference>
<evidence type="ECO:0000259" key="6">
    <source>
        <dbReference type="Pfam" id="PF00263"/>
    </source>
</evidence>
<comment type="subcellular location">
    <subcellularLocation>
        <location evidence="1">Membrane</location>
    </subcellularLocation>
</comment>
<dbReference type="PANTHER" id="PTHR30332:SF24">
    <property type="entry name" value="SECRETIN GSPD-RELATED"/>
    <property type="match status" value="1"/>
</dbReference>
<gene>
    <name evidence="7" type="ORF">ABR82_04805</name>
</gene>
<dbReference type="SUPFAM" id="SSF48452">
    <property type="entry name" value="TPR-like"/>
    <property type="match status" value="1"/>
</dbReference>
<comment type="similarity">
    <text evidence="4">Belongs to the bacterial secretin family.</text>
</comment>
<dbReference type="InterPro" id="IPR011990">
    <property type="entry name" value="TPR-like_helical_dom_sf"/>
</dbReference>
<dbReference type="GO" id="GO:0009306">
    <property type="term" value="P:protein secretion"/>
    <property type="evidence" value="ECO:0007669"/>
    <property type="project" value="InterPro"/>
</dbReference>
<proteinExistence type="inferred from homology"/>